<keyword evidence="1" id="KW-0489">Methyltransferase</keyword>
<protein>
    <submittedName>
        <fullName evidence="1">Class I SAM-dependent methyltransferase</fullName>
    </submittedName>
</protein>
<dbReference type="Pfam" id="PF13489">
    <property type="entry name" value="Methyltransf_23"/>
    <property type="match status" value="1"/>
</dbReference>
<accession>A0A926NUK6</accession>
<keyword evidence="1" id="KW-0808">Transferase</keyword>
<dbReference type="GO" id="GO:0008168">
    <property type="term" value="F:methyltransferase activity"/>
    <property type="evidence" value="ECO:0007669"/>
    <property type="project" value="UniProtKB-KW"/>
</dbReference>
<dbReference type="RefSeq" id="WP_191165720.1">
    <property type="nucleotide sequence ID" value="NZ_JACWMX010000010.1"/>
</dbReference>
<sequence length="311" mass="36279">MERENCRICDHKLIPGLVFREMMFGMRDEFGYGECPNCGSIQILTVPHHIDKYYPEYYVSFTQTIPELKRQPFFKRLFKNARVKRKYQTSNSATLSLLKPIMALPTQKILDIGCGRGELICKLFNKGFENVTGVDKFISQPIDYGYRVEVLKKELSELPANSYDILIMHHVLEHVDDQLDQLRECYRLLKKGGKIVIAIPLLGEAWDLYQRNWVQLDAPRHFVLHTLKSMDILAKKSNFTINEVVFDSTAFQFLGSELYRQDIPLTLPDTHTWYPFEQKFSPEQIADYETRAKALNAAQRGDAARFYLYKD</sequence>
<evidence type="ECO:0000313" key="2">
    <source>
        <dbReference type="Proteomes" id="UP000619078"/>
    </source>
</evidence>
<dbReference type="InterPro" id="IPR029063">
    <property type="entry name" value="SAM-dependent_MTases_sf"/>
</dbReference>
<name>A0A926NUK6_9SPHI</name>
<dbReference type="GO" id="GO:0032259">
    <property type="term" value="P:methylation"/>
    <property type="evidence" value="ECO:0007669"/>
    <property type="project" value="UniProtKB-KW"/>
</dbReference>
<dbReference type="EMBL" id="JACWMX010000010">
    <property type="protein sequence ID" value="MBD1395267.1"/>
    <property type="molecule type" value="Genomic_DNA"/>
</dbReference>
<dbReference type="SUPFAM" id="SSF53335">
    <property type="entry name" value="S-adenosyl-L-methionine-dependent methyltransferases"/>
    <property type="match status" value="1"/>
</dbReference>
<keyword evidence="2" id="KW-1185">Reference proteome</keyword>
<reference evidence="1" key="1">
    <citation type="submission" date="2020-09" db="EMBL/GenBank/DDBJ databases">
        <title>Novel species of Mucilaginibacter isolated from a glacier on the Tibetan Plateau.</title>
        <authorList>
            <person name="Liu Q."/>
            <person name="Xin Y.-H."/>
        </authorList>
    </citation>
    <scope>NUCLEOTIDE SEQUENCE</scope>
    <source>
        <strain evidence="1">ZB1P21</strain>
    </source>
</reference>
<dbReference type="PANTHER" id="PTHR43861">
    <property type="entry name" value="TRANS-ACONITATE 2-METHYLTRANSFERASE-RELATED"/>
    <property type="match status" value="1"/>
</dbReference>
<dbReference type="CDD" id="cd02440">
    <property type="entry name" value="AdoMet_MTases"/>
    <property type="match status" value="1"/>
</dbReference>
<proteinExistence type="predicted"/>
<dbReference type="AlphaFoldDB" id="A0A926NUK6"/>
<gene>
    <name evidence="1" type="ORF">IDJ76_19340</name>
</gene>
<comment type="caution">
    <text evidence="1">The sequence shown here is derived from an EMBL/GenBank/DDBJ whole genome shotgun (WGS) entry which is preliminary data.</text>
</comment>
<dbReference type="Gene3D" id="3.40.50.150">
    <property type="entry name" value="Vaccinia Virus protein VP39"/>
    <property type="match status" value="1"/>
</dbReference>
<organism evidence="1 2">
    <name type="scientific">Mucilaginibacter glaciei</name>
    <dbReference type="NCBI Taxonomy" id="2772109"/>
    <lineage>
        <taxon>Bacteria</taxon>
        <taxon>Pseudomonadati</taxon>
        <taxon>Bacteroidota</taxon>
        <taxon>Sphingobacteriia</taxon>
        <taxon>Sphingobacteriales</taxon>
        <taxon>Sphingobacteriaceae</taxon>
        <taxon>Mucilaginibacter</taxon>
    </lineage>
</organism>
<dbReference type="Proteomes" id="UP000619078">
    <property type="component" value="Unassembled WGS sequence"/>
</dbReference>
<evidence type="ECO:0000313" key="1">
    <source>
        <dbReference type="EMBL" id="MBD1395267.1"/>
    </source>
</evidence>